<reference evidence="1" key="1">
    <citation type="submission" date="2021-06" db="EMBL/GenBank/DDBJ databases">
        <title>Parelaphostrongylus tenuis whole genome reference sequence.</title>
        <authorList>
            <person name="Garwood T.J."/>
            <person name="Larsen P.A."/>
            <person name="Fountain-Jones N.M."/>
            <person name="Garbe J.R."/>
            <person name="Macchietto M.G."/>
            <person name="Kania S.A."/>
            <person name="Gerhold R.W."/>
            <person name="Richards J.E."/>
            <person name="Wolf T.M."/>
        </authorList>
    </citation>
    <scope>NUCLEOTIDE SEQUENCE</scope>
    <source>
        <strain evidence="1">MNPRO001-30</strain>
        <tissue evidence="1">Meninges</tissue>
    </source>
</reference>
<protein>
    <submittedName>
        <fullName evidence="1">Uncharacterized protein</fullName>
    </submittedName>
</protein>
<comment type="caution">
    <text evidence="1">The sequence shown here is derived from an EMBL/GenBank/DDBJ whole genome shotgun (WGS) entry which is preliminary data.</text>
</comment>
<dbReference type="AlphaFoldDB" id="A0AAD5MJJ0"/>
<sequence length="157" mass="17973">MFGFSLHFWSDARLISPENEIEPETTCELHSNHTHLHRILCLCSCFNLSRSHTTLTGLVKSLSISDVSYLFMYFYTPHSQSKADDKPWTRMTLLLSVVQYKGTINKLCQQTELDKENELLEVKNDLAGFGGATVTRAYLMGETWVLLPPETHDFDII</sequence>
<keyword evidence="2" id="KW-1185">Reference proteome</keyword>
<proteinExistence type="predicted"/>
<evidence type="ECO:0000313" key="1">
    <source>
        <dbReference type="EMBL" id="KAJ1348871.1"/>
    </source>
</evidence>
<dbReference type="EMBL" id="JAHQIW010000576">
    <property type="protein sequence ID" value="KAJ1348871.1"/>
    <property type="molecule type" value="Genomic_DNA"/>
</dbReference>
<dbReference type="Proteomes" id="UP001196413">
    <property type="component" value="Unassembled WGS sequence"/>
</dbReference>
<gene>
    <name evidence="1" type="ORF">KIN20_004268</name>
</gene>
<evidence type="ECO:0000313" key="2">
    <source>
        <dbReference type="Proteomes" id="UP001196413"/>
    </source>
</evidence>
<name>A0AAD5MJJ0_PARTN</name>
<accession>A0AAD5MJJ0</accession>
<organism evidence="1 2">
    <name type="scientific">Parelaphostrongylus tenuis</name>
    <name type="common">Meningeal worm</name>
    <dbReference type="NCBI Taxonomy" id="148309"/>
    <lineage>
        <taxon>Eukaryota</taxon>
        <taxon>Metazoa</taxon>
        <taxon>Ecdysozoa</taxon>
        <taxon>Nematoda</taxon>
        <taxon>Chromadorea</taxon>
        <taxon>Rhabditida</taxon>
        <taxon>Rhabditina</taxon>
        <taxon>Rhabditomorpha</taxon>
        <taxon>Strongyloidea</taxon>
        <taxon>Metastrongylidae</taxon>
        <taxon>Parelaphostrongylus</taxon>
    </lineage>
</organism>